<gene>
    <name evidence="2" type="ORF">EYS42_09585</name>
</gene>
<dbReference type="AlphaFoldDB" id="A0A4Q9H4J1"/>
<dbReference type="Proteomes" id="UP000292120">
    <property type="component" value="Unassembled WGS sequence"/>
</dbReference>
<feature type="domain" description="Serine aminopeptidase S33" evidence="1">
    <location>
        <begin position="36"/>
        <end position="156"/>
    </location>
</feature>
<comment type="caution">
    <text evidence="2">The sequence shown here is derived from an EMBL/GenBank/DDBJ whole genome shotgun (WGS) entry which is preliminary data.</text>
</comment>
<reference evidence="2 3" key="1">
    <citation type="submission" date="2019-02" db="EMBL/GenBank/DDBJ databases">
        <title>Aquabacterium sp. strain KMB7.</title>
        <authorList>
            <person name="Chen W.-M."/>
        </authorList>
    </citation>
    <scope>NUCLEOTIDE SEQUENCE [LARGE SCALE GENOMIC DNA]</scope>
    <source>
        <strain evidence="2 3">KMB7</strain>
    </source>
</reference>
<dbReference type="EMBL" id="SIXI01000003">
    <property type="protein sequence ID" value="TBO31472.1"/>
    <property type="molecule type" value="Genomic_DNA"/>
</dbReference>
<organism evidence="2 3">
    <name type="scientific">Aquabacterium lacunae</name>
    <dbReference type="NCBI Taxonomy" id="2528630"/>
    <lineage>
        <taxon>Bacteria</taxon>
        <taxon>Pseudomonadati</taxon>
        <taxon>Pseudomonadota</taxon>
        <taxon>Betaproteobacteria</taxon>
        <taxon>Burkholderiales</taxon>
        <taxon>Aquabacterium</taxon>
    </lineage>
</organism>
<dbReference type="RefSeq" id="WP_130967926.1">
    <property type="nucleotide sequence ID" value="NZ_SIXI01000003.1"/>
</dbReference>
<dbReference type="InterPro" id="IPR022742">
    <property type="entry name" value="Hydrolase_4"/>
</dbReference>
<keyword evidence="2" id="KW-0378">Hydrolase</keyword>
<dbReference type="PANTHER" id="PTHR42103:SF2">
    <property type="entry name" value="AB HYDROLASE-1 DOMAIN-CONTAINING PROTEIN"/>
    <property type="match status" value="1"/>
</dbReference>
<accession>A0A4Q9H4J1</accession>
<name>A0A4Q9H4J1_9BURK</name>
<dbReference type="GO" id="GO:0016787">
    <property type="term" value="F:hydrolase activity"/>
    <property type="evidence" value="ECO:0007669"/>
    <property type="project" value="UniProtKB-KW"/>
</dbReference>
<dbReference type="SUPFAM" id="SSF53474">
    <property type="entry name" value="alpha/beta-Hydrolases"/>
    <property type="match status" value="1"/>
</dbReference>
<keyword evidence="3" id="KW-1185">Reference proteome</keyword>
<dbReference type="OrthoDB" id="9800435at2"/>
<proteinExistence type="predicted"/>
<protein>
    <submittedName>
        <fullName evidence="2">Alpha/beta hydrolase</fullName>
    </submittedName>
</protein>
<sequence>MIGRPASELIEGPAGALEVVVEGPDAAAAASEGVEPPRGLVVVAHPHPLMGGTMDNKVVHTLVRAFVMEGWVTVRFNFRGVGRSEGAWDEGRGEVDDLLAVLAHHRMDPAWRTLPVALAGFSFGGRCAAVAAERLAAQGQGLHALVLVSPAVRYGVPHVPADTLVLQGESDDVVPLADILDWARPQSLPLTVLPGAGHFFHGQLHTVRHVVRQHLAARRPVSP</sequence>
<dbReference type="Pfam" id="PF12146">
    <property type="entry name" value="Hydrolase_4"/>
    <property type="match status" value="1"/>
</dbReference>
<dbReference type="InterPro" id="IPR029058">
    <property type="entry name" value="AB_hydrolase_fold"/>
</dbReference>
<evidence type="ECO:0000259" key="1">
    <source>
        <dbReference type="Pfam" id="PF12146"/>
    </source>
</evidence>
<dbReference type="PANTHER" id="PTHR42103">
    <property type="entry name" value="ALPHA/BETA-HYDROLASES SUPERFAMILY PROTEIN"/>
    <property type="match status" value="1"/>
</dbReference>
<evidence type="ECO:0000313" key="2">
    <source>
        <dbReference type="EMBL" id="TBO31472.1"/>
    </source>
</evidence>
<evidence type="ECO:0000313" key="3">
    <source>
        <dbReference type="Proteomes" id="UP000292120"/>
    </source>
</evidence>
<dbReference type="Gene3D" id="3.40.50.1820">
    <property type="entry name" value="alpha/beta hydrolase"/>
    <property type="match status" value="1"/>
</dbReference>